<dbReference type="EMBL" id="CP116942">
    <property type="protein sequence ID" value="WCO67142.1"/>
    <property type="molecule type" value="Genomic_DNA"/>
</dbReference>
<reference evidence="3" key="1">
    <citation type="submission" date="2023-01" db="EMBL/GenBank/DDBJ databases">
        <title>The diversity of Class Acidimicrobiia in South China Sea sediment environments and the proposal of Iamia marina sp. nov., a novel species of the genus Iamia.</title>
        <authorList>
            <person name="He Y."/>
            <person name="Tian X."/>
        </authorList>
    </citation>
    <scope>NUCLEOTIDE SEQUENCE</scope>
    <source>
        <strain evidence="3">DSM 19957</strain>
    </source>
</reference>
<evidence type="ECO:0000313" key="3">
    <source>
        <dbReference type="EMBL" id="WCO67142.1"/>
    </source>
</evidence>
<feature type="region of interest" description="Disordered" evidence="1">
    <location>
        <begin position="1"/>
        <end position="144"/>
    </location>
</feature>
<keyword evidence="2" id="KW-0812">Transmembrane</keyword>
<dbReference type="RefSeq" id="WP_272736664.1">
    <property type="nucleotide sequence ID" value="NZ_CP116942.1"/>
</dbReference>
<feature type="transmembrane region" description="Helical" evidence="2">
    <location>
        <begin position="154"/>
        <end position="176"/>
    </location>
</feature>
<accession>A0AAE9YEH9</accession>
<organism evidence="3 4">
    <name type="scientific">Iamia majanohamensis</name>
    <dbReference type="NCBI Taxonomy" id="467976"/>
    <lineage>
        <taxon>Bacteria</taxon>
        <taxon>Bacillati</taxon>
        <taxon>Actinomycetota</taxon>
        <taxon>Acidimicrobiia</taxon>
        <taxon>Acidimicrobiales</taxon>
        <taxon>Iamiaceae</taxon>
        <taxon>Iamia</taxon>
    </lineage>
</organism>
<evidence type="ECO:0000313" key="4">
    <source>
        <dbReference type="Proteomes" id="UP001216390"/>
    </source>
</evidence>
<protein>
    <recommendedName>
        <fullName evidence="5">Cell division protein CrgA</fullName>
    </recommendedName>
</protein>
<keyword evidence="2" id="KW-0472">Membrane</keyword>
<sequence length="202" mass="21001">MADPDTDDVGADPEAADDDAGTGSSSKAASRPDPKADVEARRAATKARMDREAGTATPDDPTGTKARRRGKAAPMGTARADDPTGAKARREAAATTRTKKVPRPSKRTGGAVDPKVARSSAARSGNPRKAAEAADESSRYTAPIPRSQLESPTWVPVVMFALLGAGMLVIFLTYVLWEGRPLSLGVGLACILGGILAATQYR</sequence>
<feature type="compositionally biased region" description="Basic and acidic residues" evidence="1">
    <location>
        <begin position="30"/>
        <end position="53"/>
    </location>
</feature>
<evidence type="ECO:0008006" key="5">
    <source>
        <dbReference type="Google" id="ProtNLM"/>
    </source>
</evidence>
<evidence type="ECO:0000256" key="2">
    <source>
        <dbReference type="SAM" id="Phobius"/>
    </source>
</evidence>
<dbReference type="Proteomes" id="UP001216390">
    <property type="component" value="Chromosome"/>
</dbReference>
<feature type="compositionally biased region" description="Basic and acidic residues" evidence="1">
    <location>
        <begin position="79"/>
        <end position="92"/>
    </location>
</feature>
<feature type="compositionally biased region" description="Basic and acidic residues" evidence="1">
    <location>
        <begin position="129"/>
        <end position="138"/>
    </location>
</feature>
<name>A0AAE9YEH9_9ACTN</name>
<feature type="compositionally biased region" description="Basic residues" evidence="1">
    <location>
        <begin position="97"/>
        <end position="106"/>
    </location>
</feature>
<dbReference type="KEGG" id="ima:PO878_00195"/>
<dbReference type="AlphaFoldDB" id="A0AAE9YEH9"/>
<feature type="transmembrane region" description="Helical" evidence="2">
    <location>
        <begin position="182"/>
        <end position="201"/>
    </location>
</feature>
<proteinExistence type="predicted"/>
<keyword evidence="2" id="KW-1133">Transmembrane helix</keyword>
<evidence type="ECO:0000256" key="1">
    <source>
        <dbReference type="SAM" id="MobiDB-lite"/>
    </source>
</evidence>
<feature type="compositionally biased region" description="Acidic residues" evidence="1">
    <location>
        <begin position="1"/>
        <end position="20"/>
    </location>
</feature>
<keyword evidence="4" id="KW-1185">Reference proteome</keyword>
<gene>
    <name evidence="3" type="ORF">PO878_00195</name>
</gene>